<dbReference type="InterPro" id="IPR013785">
    <property type="entry name" value="Aldolase_TIM"/>
</dbReference>
<evidence type="ECO:0000313" key="5">
    <source>
        <dbReference type="EMBL" id="KAG2192615.1"/>
    </source>
</evidence>
<dbReference type="Proteomes" id="UP000603453">
    <property type="component" value="Unassembled WGS sequence"/>
</dbReference>
<evidence type="ECO:0000256" key="2">
    <source>
        <dbReference type="ARBA" id="ARBA00005979"/>
    </source>
</evidence>
<evidence type="ECO:0000259" key="4">
    <source>
        <dbReference type="Pfam" id="PF00724"/>
    </source>
</evidence>
<evidence type="ECO:0000313" key="6">
    <source>
        <dbReference type="Proteomes" id="UP000603453"/>
    </source>
</evidence>
<dbReference type="Gene3D" id="3.20.20.70">
    <property type="entry name" value="Aldolase class I"/>
    <property type="match status" value="1"/>
</dbReference>
<organism evidence="5 6">
    <name type="scientific">Mucor saturninus</name>
    <dbReference type="NCBI Taxonomy" id="64648"/>
    <lineage>
        <taxon>Eukaryota</taxon>
        <taxon>Fungi</taxon>
        <taxon>Fungi incertae sedis</taxon>
        <taxon>Mucoromycota</taxon>
        <taxon>Mucoromycotina</taxon>
        <taxon>Mucoromycetes</taxon>
        <taxon>Mucorales</taxon>
        <taxon>Mucorineae</taxon>
        <taxon>Mucoraceae</taxon>
        <taxon>Mucor</taxon>
    </lineage>
</organism>
<protein>
    <recommendedName>
        <fullName evidence="4">NADH:flavin oxidoreductase/NADH oxidase N-terminal domain-containing protein</fullName>
    </recommendedName>
</protein>
<evidence type="ECO:0000256" key="1">
    <source>
        <dbReference type="ARBA" id="ARBA00001917"/>
    </source>
</evidence>
<dbReference type="InterPro" id="IPR001155">
    <property type="entry name" value="OxRdtase_FMN_N"/>
</dbReference>
<dbReference type="OrthoDB" id="276546at2759"/>
<accession>A0A8H7QJ19</accession>
<dbReference type="GO" id="GO:0010181">
    <property type="term" value="F:FMN binding"/>
    <property type="evidence" value="ECO:0007669"/>
    <property type="project" value="InterPro"/>
</dbReference>
<evidence type="ECO:0000256" key="3">
    <source>
        <dbReference type="ARBA" id="ARBA00023002"/>
    </source>
</evidence>
<reference evidence="5" key="1">
    <citation type="submission" date="2020-12" db="EMBL/GenBank/DDBJ databases">
        <title>Metabolic potential, ecology and presence of endohyphal bacteria is reflected in genomic diversity of Mucoromycotina.</title>
        <authorList>
            <person name="Muszewska A."/>
            <person name="Okrasinska A."/>
            <person name="Steczkiewicz K."/>
            <person name="Drgas O."/>
            <person name="Orlowska M."/>
            <person name="Perlinska-Lenart U."/>
            <person name="Aleksandrzak-Piekarczyk T."/>
            <person name="Szatraj K."/>
            <person name="Zielenkiewicz U."/>
            <person name="Pilsyk S."/>
            <person name="Malc E."/>
            <person name="Mieczkowski P."/>
            <person name="Kruszewska J.S."/>
            <person name="Biernat P."/>
            <person name="Pawlowska J."/>
        </authorList>
    </citation>
    <scope>NUCLEOTIDE SEQUENCE</scope>
    <source>
        <strain evidence="5">WA0000017839</strain>
    </source>
</reference>
<gene>
    <name evidence="5" type="ORF">INT47_003848</name>
</gene>
<dbReference type="InterPro" id="IPR045247">
    <property type="entry name" value="Oye-like"/>
</dbReference>
<dbReference type="GO" id="GO:0005829">
    <property type="term" value="C:cytosol"/>
    <property type="evidence" value="ECO:0007669"/>
    <property type="project" value="UniProtKB-ARBA"/>
</dbReference>
<dbReference type="PANTHER" id="PTHR22893:SF91">
    <property type="entry name" value="NADPH DEHYDROGENASE 2-RELATED"/>
    <property type="match status" value="1"/>
</dbReference>
<sequence length="367" mass="40525">MTKAFSPIKVGRHELQHRIVLAPLTRFRATLEAVPTQLLVDYYSQRATPGGLLVTEATFISRMAGGYRQAPGLYTNDQIQEWKKVTSAVHEKGGIIFVQLWHLGRAGSSNLNPNNEPIVAPSAIPIPGKKPSGKDYETPRALETEEVKELVNTYRQAAINAMAAGFDGIEIHNANGYLLDQFLNSSTNKRTDAYGGSIENRCRLSLEVLEAITGAIGADRTAARFSPSGGVQGMLDDTPLQTWGYLTSEIQKRFPDMAYLHFIEARSDFQSDKRVNTVDTLSPYRQIWKGPFITAGGFSTAVEHAVKLAEDTGNLIAFGRAFIANPDLPERIRNGYKLNPYNRKTFYTHGAVGYTDYPVHGESASRL</sequence>
<dbReference type="EMBL" id="JAEPRD010000280">
    <property type="protein sequence ID" value="KAG2192615.1"/>
    <property type="molecule type" value="Genomic_DNA"/>
</dbReference>
<comment type="caution">
    <text evidence="5">The sequence shown here is derived from an EMBL/GenBank/DDBJ whole genome shotgun (WGS) entry which is preliminary data.</text>
</comment>
<feature type="domain" description="NADH:flavin oxidoreductase/NADH oxidase N-terminal" evidence="4">
    <location>
        <begin position="5"/>
        <end position="338"/>
    </location>
</feature>
<comment type="similarity">
    <text evidence="2">Belongs to the NADH:flavin oxidoreductase/NADH oxidase family.</text>
</comment>
<comment type="cofactor">
    <cofactor evidence="1">
        <name>FMN</name>
        <dbReference type="ChEBI" id="CHEBI:58210"/>
    </cofactor>
</comment>
<dbReference type="GO" id="GO:0016628">
    <property type="term" value="F:oxidoreductase activity, acting on the CH-CH group of donors, NAD or NADP as acceptor"/>
    <property type="evidence" value="ECO:0007669"/>
    <property type="project" value="UniProtKB-ARBA"/>
</dbReference>
<name>A0A8H7QJ19_9FUNG</name>
<proteinExistence type="inferred from homology"/>
<dbReference type="CDD" id="cd02933">
    <property type="entry name" value="OYE_like_FMN"/>
    <property type="match status" value="1"/>
</dbReference>
<dbReference type="Pfam" id="PF00724">
    <property type="entry name" value="Oxidored_FMN"/>
    <property type="match status" value="1"/>
</dbReference>
<dbReference type="SUPFAM" id="SSF51395">
    <property type="entry name" value="FMN-linked oxidoreductases"/>
    <property type="match status" value="1"/>
</dbReference>
<keyword evidence="3" id="KW-0560">Oxidoreductase</keyword>
<dbReference type="FunFam" id="3.20.20.70:FF:000059">
    <property type="entry name" value="N-ethylmaleimide reductase, FMN-linked"/>
    <property type="match status" value="1"/>
</dbReference>
<dbReference type="PANTHER" id="PTHR22893">
    <property type="entry name" value="NADH OXIDOREDUCTASE-RELATED"/>
    <property type="match status" value="1"/>
</dbReference>
<keyword evidence="6" id="KW-1185">Reference proteome</keyword>
<dbReference type="AlphaFoldDB" id="A0A8H7QJ19"/>